<name>A0A1U9NK24_9BACT</name>
<dbReference type="RefSeq" id="WP_146661104.1">
    <property type="nucleotide sequence ID" value="NZ_CP019791.1"/>
</dbReference>
<dbReference type="KEGG" id="alus:STSP2_01415"/>
<dbReference type="OrthoDB" id="1493319at2"/>
<dbReference type="STRING" id="1936003.STSP2_01415"/>
<accession>A0A1U9NK24</accession>
<evidence type="ECO:0000313" key="2">
    <source>
        <dbReference type="Proteomes" id="UP000189674"/>
    </source>
</evidence>
<dbReference type="AlphaFoldDB" id="A0A1U9NK24"/>
<organism evidence="1 2">
    <name type="scientific">Anaerohalosphaera lusitana</name>
    <dbReference type="NCBI Taxonomy" id="1936003"/>
    <lineage>
        <taxon>Bacteria</taxon>
        <taxon>Pseudomonadati</taxon>
        <taxon>Planctomycetota</taxon>
        <taxon>Phycisphaerae</taxon>
        <taxon>Sedimentisphaerales</taxon>
        <taxon>Anaerohalosphaeraceae</taxon>
        <taxon>Anaerohalosphaera</taxon>
    </lineage>
</organism>
<reference evidence="2" key="1">
    <citation type="submission" date="2017-02" db="EMBL/GenBank/DDBJ databases">
        <title>Comparative genomics and description of representatives of a novel lineage of planctomycetes thriving in anoxic sediments.</title>
        <authorList>
            <person name="Spring S."/>
            <person name="Bunk B."/>
            <person name="Sproer C."/>
        </authorList>
    </citation>
    <scope>NUCLEOTIDE SEQUENCE [LARGE SCALE GENOMIC DNA]</scope>
    <source>
        <strain evidence="2">ST-NAGAB-D1</strain>
    </source>
</reference>
<evidence type="ECO:0000313" key="1">
    <source>
        <dbReference type="EMBL" id="AQT68259.1"/>
    </source>
</evidence>
<keyword evidence="2" id="KW-1185">Reference proteome</keyword>
<proteinExistence type="predicted"/>
<sequence>MNDDVVFEDMFRSTLGQPINYKDKTLVLVDSMSVNDGEHIRIVFETTDSEWKQGISLVIEDGSIVVAGKEVKDKRGIGLWEDTAPKAVELVTKTGKKPISRLNIHNVWHNGRFIDYGHNGAAMWVEEIPNGRRYHCNDGHPDDDLNDLVFRIERMT</sequence>
<gene>
    <name evidence="1" type="ORF">STSP2_01415</name>
</gene>
<dbReference type="Proteomes" id="UP000189674">
    <property type="component" value="Chromosome"/>
</dbReference>
<dbReference type="EMBL" id="CP019791">
    <property type="protein sequence ID" value="AQT68259.1"/>
    <property type="molecule type" value="Genomic_DNA"/>
</dbReference>
<protein>
    <submittedName>
        <fullName evidence="1">Uncharacterized protein</fullName>
    </submittedName>
</protein>